<dbReference type="GO" id="GO:0016740">
    <property type="term" value="F:transferase activity"/>
    <property type="evidence" value="ECO:0007669"/>
    <property type="project" value="UniProtKB-KW"/>
</dbReference>
<dbReference type="Gene3D" id="3.40.50.150">
    <property type="entry name" value="Vaccinia Virus protein VP39"/>
    <property type="match status" value="1"/>
</dbReference>
<comment type="caution">
    <text evidence="3">The sequence shown here is derived from an EMBL/GenBank/DDBJ whole genome shotgun (WGS) entry which is preliminary data.</text>
</comment>
<dbReference type="Pfam" id="PF13649">
    <property type="entry name" value="Methyltransf_25"/>
    <property type="match status" value="1"/>
</dbReference>
<evidence type="ECO:0000313" key="3">
    <source>
        <dbReference type="EMBL" id="EZK38197.1"/>
    </source>
</evidence>
<protein>
    <recommendedName>
        <fullName evidence="2">Methyltransferase domain-containing protein</fullName>
    </recommendedName>
</protein>
<evidence type="ECO:0000256" key="1">
    <source>
        <dbReference type="ARBA" id="ARBA00022679"/>
    </source>
</evidence>
<dbReference type="EMBL" id="JIDS01000002">
    <property type="protein sequence ID" value="EZK38197.1"/>
    <property type="molecule type" value="Genomic_DNA"/>
</dbReference>
<dbReference type="Proteomes" id="UP000023806">
    <property type="component" value="Unassembled WGS sequence"/>
</dbReference>
<keyword evidence="1" id="KW-0808">Transferase</keyword>
<dbReference type="PANTHER" id="PTHR43861">
    <property type="entry name" value="TRANS-ACONITATE 2-METHYLTRANSFERASE-RELATED"/>
    <property type="match status" value="1"/>
</dbReference>
<sequence length="227" mass="26865">MIHMMITYVLRTLWENGLMNKKIEAYYDILSRKIKSPYETRNKSKDFSQYDIFLVKKLADRSKNLLDLGSGTGLLINSIHNCFKKIVAVEKYKEFSDFIIRKPNIDIINEDITNFKTHEKFDIITTFGVMNFFNAQEAKYVYKKVLSMMHTNGVLIIKNQFGLNDNVVIDGYSEELKSNYYSEYRYIDGEINLLQKIGFNSIEKIDIYPKEYNRWSNTHFYALVCKR</sequence>
<name>A0AAD3ATC5_FRATT</name>
<accession>A0AAD3ATC5</accession>
<dbReference type="CDD" id="cd02440">
    <property type="entry name" value="AdoMet_MTases"/>
    <property type="match status" value="1"/>
</dbReference>
<proteinExistence type="predicted"/>
<dbReference type="InterPro" id="IPR029063">
    <property type="entry name" value="SAM-dependent_MTases_sf"/>
</dbReference>
<evidence type="ECO:0000313" key="4">
    <source>
        <dbReference type="Proteomes" id="UP000023806"/>
    </source>
</evidence>
<feature type="domain" description="Methyltransferase" evidence="2">
    <location>
        <begin position="66"/>
        <end position="153"/>
    </location>
</feature>
<organism evidence="3 4">
    <name type="scientific">Francisella tularensis subsp. tularensis str. SCHU S4 substr. FSC237</name>
    <dbReference type="NCBI Taxonomy" id="1341660"/>
    <lineage>
        <taxon>Bacteria</taxon>
        <taxon>Pseudomonadati</taxon>
        <taxon>Pseudomonadota</taxon>
        <taxon>Gammaproteobacteria</taxon>
        <taxon>Thiotrichales</taxon>
        <taxon>Francisellaceae</taxon>
        <taxon>Francisella</taxon>
    </lineage>
</organism>
<evidence type="ECO:0000259" key="2">
    <source>
        <dbReference type="Pfam" id="PF13649"/>
    </source>
</evidence>
<dbReference type="AlphaFoldDB" id="A0AAD3ATC5"/>
<reference evidence="3 4" key="1">
    <citation type="submission" date="2014-03" db="EMBL/GenBank/DDBJ databases">
        <title>The Genome Sequence of Francisella tularensis subsp. tularensis str. SCHU S4 substr. FSC043.</title>
        <authorList>
            <consortium name="The Broad Institute Genomics Platform"/>
            <consortium name="The Broad Institute Genome Sequencing Center for Infectious Disease"/>
            <person name="Chapman S.B."/>
            <person name="Guina T."/>
            <person name="Gelhaus C."/>
            <person name="Comer J."/>
            <person name="Sellati T."/>
            <person name="Sjostedt A."/>
            <person name="Young S.K."/>
            <person name="Zeng Q."/>
            <person name="Gargeya S."/>
            <person name="Abouelleil A."/>
            <person name="Alvarado L."/>
            <person name="Chapman S.B."/>
            <person name="Gainer-Dewar J."/>
            <person name="Goldberg J."/>
            <person name="Griggs A."/>
            <person name="Gujja S."/>
            <person name="Hansen M."/>
            <person name="Howarth C."/>
            <person name="Imamovic A."/>
            <person name="Larimer J."/>
            <person name="Murphy C."/>
            <person name="Naylor J."/>
            <person name="Pearson M."/>
            <person name="Poon T.W."/>
            <person name="Priest M."/>
            <person name="Roberts A."/>
            <person name="Saif S."/>
            <person name="Shea T."/>
            <person name="Sykes S."/>
            <person name="Wortman J."/>
            <person name="Nusbaum C."/>
            <person name="Birren B."/>
        </authorList>
    </citation>
    <scope>NUCLEOTIDE SEQUENCE [LARGE SCALE GENOMIC DNA]</scope>
    <source>
        <strain evidence="3 4">Schu S4</strain>
    </source>
</reference>
<dbReference type="InterPro" id="IPR041698">
    <property type="entry name" value="Methyltransf_25"/>
</dbReference>
<dbReference type="SUPFAM" id="SSF53335">
    <property type="entry name" value="S-adenosyl-L-methionine-dependent methyltransferases"/>
    <property type="match status" value="1"/>
</dbReference>
<gene>
    <name evidence="3" type="ORF">P250_02956</name>
</gene>